<dbReference type="InterPro" id="IPR036116">
    <property type="entry name" value="FN3_sf"/>
</dbReference>
<accession>A0AAV2HFF6</accession>
<evidence type="ECO:0000259" key="1">
    <source>
        <dbReference type="PROSITE" id="PS50853"/>
    </source>
</evidence>
<dbReference type="PROSITE" id="PS50853">
    <property type="entry name" value="FN3"/>
    <property type="match status" value="2"/>
</dbReference>
<keyword evidence="4" id="KW-1185">Reference proteome</keyword>
<dbReference type="InterPro" id="IPR008197">
    <property type="entry name" value="WAP_dom"/>
</dbReference>
<dbReference type="InterPro" id="IPR042447">
    <property type="entry name" value="Anosmin-1"/>
</dbReference>
<dbReference type="InterPro" id="IPR036645">
    <property type="entry name" value="Elafin-like_sf"/>
</dbReference>
<evidence type="ECO:0008006" key="5">
    <source>
        <dbReference type="Google" id="ProtNLM"/>
    </source>
</evidence>
<dbReference type="Pfam" id="PF00095">
    <property type="entry name" value="WAP"/>
    <property type="match status" value="1"/>
</dbReference>
<dbReference type="Gene3D" id="4.10.75.10">
    <property type="entry name" value="Elafin-like"/>
    <property type="match status" value="1"/>
</dbReference>
<protein>
    <recommendedName>
        <fullName evidence="5">Anosmin-1</fullName>
    </recommendedName>
</protein>
<evidence type="ECO:0000313" key="4">
    <source>
        <dbReference type="Proteomes" id="UP001497497"/>
    </source>
</evidence>
<dbReference type="EMBL" id="CAXITT010000123">
    <property type="protein sequence ID" value="CAL1532698.1"/>
    <property type="molecule type" value="Genomic_DNA"/>
</dbReference>
<dbReference type="CDD" id="cd00199">
    <property type="entry name" value="WAP"/>
    <property type="match status" value="1"/>
</dbReference>
<dbReference type="SMART" id="SM00217">
    <property type="entry name" value="WAP"/>
    <property type="match status" value="1"/>
</dbReference>
<feature type="domain" description="WAP" evidence="2">
    <location>
        <begin position="48"/>
        <end position="97"/>
    </location>
</feature>
<dbReference type="CDD" id="cd00063">
    <property type="entry name" value="FN3"/>
    <property type="match status" value="2"/>
</dbReference>
<feature type="domain" description="Fibronectin type-III" evidence="1">
    <location>
        <begin position="205"/>
        <end position="311"/>
    </location>
</feature>
<dbReference type="GO" id="GO:0005576">
    <property type="term" value="C:extracellular region"/>
    <property type="evidence" value="ECO:0007669"/>
    <property type="project" value="InterPro"/>
</dbReference>
<feature type="domain" description="Fibronectin type-III" evidence="1">
    <location>
        <begin position="105"/>
        <end position="204"/>
    </location>
</feature>
<name>A0AAV2HFF6_LYMST</name>
<dbReference type="GO" id="GO:0009986">
    <property type="term" value="C:cell surface"/>
    <property type="evidence" value="ECO:0007669"/>
    <property type="project" value="TreeGrafter"/>
</dbReference>
<feature type="non-terminal residue" evidence="3">
    <location>
        <position position="1"/>
    </location>
</feature>
<dbReference type="PANTHER" id="PTHR14131">
    <property type="entry name" value="ANOSMIN"/>
    <property type="match status" value="1"/>
</dbReference>
<dbReference type="GO" id="GO:0030182">
    <property type="term" value="P:neuron differentiation"/>
    <property type="evidence" value="ECO:0007669"/>
    <property type="project" value="TreeGrafter"/>
</dbReference>
<reference evidence="3 4" key="1">
    <citation type="submission" date="2024-04" db="EMBL/GenBank/DDBJ databases">
        <authorList>
            <consortium name="Genoscope - CEA"/>
            <person name="William W."/>
        </authorList>
    </citation>
    <scope>NUCLEOTIDE SEQUENCE [LARGE SCALE GENOMIC DNA]</scope>
</reference>
<dbReference type="InterPro" id="IPR003961">
    <property type="entry name" value="FN3_dom"/>
</dbReference>
<organism evidence="3 4">
    <name type="scientific">Lymnaea stagnalis</name>
    <name type="common">Great pond snail</name>
    <name type="synonym">Helix stagnalis</name>
    <dbReference type="NCBI Taxonomy" id="6523"/>
    <lineage>
        <taxon>Eukaryota</taxon>
        <taxon>Metazoa</taxon>
        <taxon>Spiralia</taxon>
        <taxon>Lophotrochozoa</taxon>
        <taxon>Mollusca</taxon>
        <taxon>Gastropoda</taxon>
        <taxon>Heterobranchia</taxon>
        <taxon>Euthyneura</taxon>
        <taxon>Panpulmonata</taxon>
        <taxon>Hygrophila</taxon>
        <taxon>Lymnaeoidea</taxon>
        <taxon>Lymnaeidae</taxon>
        <taxon>Lymnaea</taxon>
    </lineage>
</organism>
<dbReference type="SUPFAM" id="SSF49265">
    <property type="entry name" value="Fibronectin type III"/>
    <property type="match status" value="2"/>
</dbReference>
<sequence length="535" mass="60356">CLYACDRPLSDYIHHNDCLSDCNHERNKNNINARHACSESCDVISSLLKQKYGSCPAPNDIRGFKSACVQECANDLNCDGLHKCCDNGCGQVCHKPVAYHVIPAVPTDVQITEKNDDGMIVTWNTTKSSSALPPIVYILRWWCMHGTPVVVQYKFTTNKRAKLKGHPLIQPESKCNFMVAAINIHGSEGFTKVKAYTKGFLKPSQPLNLEHVRTKLQDGKAEITIRWLPPQHTDGLPVTRYKISWSDGLPRGSKSYVRVQMHEKTIPGDRNSYVIPKLQWCTLYFIQVQAEVKWIEKSLFGKSAFIHTEACHGPQPAKEIEMESISPVDFQRFSIYNITVHTPAFVNSKLTANVTWFIYPGSNVKNVKLYWTLDVCEGEATHRKTKVRLKNEASTNQSYFTISDLLSDCVYELKLHAVNFMGKMDEGRTEIFTTPPCLATKGSIVNQTCLSEVTPLLPPFGLNVFFKRKLTCICQAFVFWQHPVDQESRISQFIVLWGPSRPPSSHNFGASSIVYNSSPYKIYVPGVGKALCFLF</sequence>
<gene>
    <name evidence="3" type="ORF">GSLYS_00006716001</name>
</gene>
<dbReference type="InterPro" id="IPR013783">
    <property type="entry name" value="Ig-like_fold"/>
</dbReference>
<dbReference type="GO" id="GO:0030414">
    <property type="term" value="F:peptidase inhibitor activity"/>
    <property type="evidence" value="ECO:0007669"/>
    <property type="project" value="InterPro"/>
</dbReference>
<evidence type="ECO:0000259" key="2">
    <source>
        <dbReference type="PROSITE" id="PS51390"/>
    </source>
</evidence>
<comment type="caution">
    <text evidence="3">The sequence shown here is derived from an EMBL/GenBank/DDBJ whole genome shotgun (WGS) entry which is preliminary data.</text>
</comment>
<dbReference type="Proteomes" id="UP001497497">
    <property type="component" value="Unassembled WGS sequence"/>
</dbReference>
<proteinExistence type="predicted"/>
<evidence type="ECO:0000313" key="3">
    <source>
        <dbReference type="EMBL" id="CAL1532698.1"/>
    </source>
</evidence>
<dbReference type="SUPFAM" id="SSF57256">
    <property type="entry name" value="Elafin-like"/>
    <property type="match status" value="1"/>
</dbReference>
<dbReference type="AlphaFoldDB" id="A0AAV2HFF6"/>
<dbReference type="SMART" id="SM00060">
    <property type="entry name" value="FN3"/>
    <property type="match status" value="3"/>
</dbReference>
<dbReference type="Gene3D" id="2.60.40.10">
    <property type="entry name" value="Immunoglobulins"/>
    <property type="match status" value="2"/>
</dbReference>
<dbReference type="PANTHER" id="PTHR14131:SF5">
    <property type="entry name" value="ANOSMIN-1"/>
    <property type="match status" value="1"/>
</dbReference>
<dbReference type="Pfam" id="PF00041">
    <property type="entry name" value="fn3"/>
    <property type="match status" value="1"/>
</dbReference>
<dbReference type="PROSITE" id="PS51390">
    <property type="entry name" value="WAP"/>
    <property type="match status" value="1"/>
</dbReference>